<organism evidence="1 2">
    <name type="scientific">Melastoma candidum</name>
    <dbReference type="NCBI Taxonomy" id="119954"/>
    <lineage>
        <taxon>Eukaryota</taxon>
        <taxon>Viridiplantae</taxon>
        <taxon>Streptophyta</taxon>
        <taxon>Embryophyta</taxon>
        <taxon>Tracheophyta</taxon>
        <taxon>Spermatophyta</taxon>
        <taxon>Magnoliopsida</taxon>
        <taxon>eudicotyledons</taxon>
        <taxon>Gunneridae</taxon>
        <taxon>Pentapetalae</taxon>
        <taxon>rosids</taxon>
        <taxon>malvids</taxon>
        <taxon>Myrtales</taxon>
        <taxon>Melastomataceae</taxon>
        <taxon>Melastomatoideae</taxon>
        <taxon>Melastomateae</taxon>
        <taxon>Melastoma</taxon>
    </lineage>
</organism>
<dbReference type="Proteomes" id="UP001057402">
    <property type="component" value="Chromosome 3"/>
</dbReference>
<name>A0ACB9RYC4_9MYRT</name>
<accession>A0ACB9RYC4</accession>
<gene>
    <name evidence="1" type="ORF">MLD38_008358</name>
</gene>
<evidence type="ECO:0000313" key="2">
    <source>
        <dbReference type="Proteomes" id="UP001057402"/>
    </source>
</evidence>
<keyword evidence="2" id="KW-1185">Reference proteome</keyword>
<reference evidence="2" key="1">
    <citation type="journal article" date="2023" name="Front. Plant Sci.">
        <title>Chromosomal-level genome assembly of Melastoma candidum provides insights into trichome evolution.</title>
        <authorList>
            <person name="Zhong Y."/>
            <person name="Wu W."/>
            <person name="Sun C."/>
            <person name="Zou P."/>
            <person name="Liu Y."/>
            <person name="Dai S."/>
            <person name="Zhou R."/>
        </authorList>
    </citation>
    <scope>NUCLEOTIDE SEQUENCE [LARGE SCALE GENOMIC DNA]</scope>
</reference>
<dbReference type="EMBL" id="CM042882">
    <property type="protein sequence ID" value="KAI4382383.1"/>
    <property type="molecule type" value="Genomic_DNA"/>
</dbReference>
<evidence type="ECO:0000313" key="1">
    <source>
        <dbReference type="EMBL" id="KAI4382383.1"/>
    </source>
</evidence>
<comment type="caution">
    <text evidence="1">The sequence shown here is derived from an EMBL/GenBank/DDBJ whole genome shotgun (WGS) entry which is preliminary data.</text>
</comment>
<proteinExistence type="predicted"/>
<protein>
    <submittedName>
        <fullName evidence="1">Uncharacterized protein</fullName>
    </submittedName>
</protein>
<sequence length="199" mass="22076">MACPAPTCTLRALCLLRNTRGEGHVEIELGDLVEQNGKQGIYDYVNPVFLQTTTVGDTILLILGLCFHWMFEGIGIGVSDTKADAWRNLWTILAQDICSDCHGHSAPEDAAQETVPADSGLLLCLCSLQPGRCWDWVCHRRNYPGFNGISMRVFIYVAINHLIAKGFKPQGDCRFDTPFFEFLAVLLGVVVIAVVMIWD</sequence>